<feature type="compositionally biased region" description="Basic and acidic residues" evidence="1">
    <location>
        <begin position="342"/>
        <end position="358"/>
    </location>
</feature>
<reference evidence="2" key="1">
    <citation type="submission" date="2023-04" db="EMBL/GenBank/DDBJ databases">
        <title>Phytophthora fragariaefolia NBRC 109709.</title>
        <authorList>
            <person name="Ichikawa N."/>
            <person name="Sato H."/>
            <person name="Tonouchi N."/>
        </authorList>
    </citation>
    <scope>NUCLEOTIDE SEQUENCE</scope>
    <source>
        <strain evidence="2">NBRC 109709</strain>
    </source>
</reference>
<feature type="compositionally biased region" description="Basic and acidic residues" evidence="1">
    <location>
        <begin position="365"/>
        <end position="386"/>
    </location>
</feature>
<feature type="region of interest" description="Disordered" evidence="1">
    <location>
        <begin position="90"/>
        <end position="110"/>
    </location>
</feature>
<keyword evidence="3" id="KW-1185">Reference proteome</keyword>
<feature type="region of interest" description="Disordered" evidence="1">
    <location>
        <begin position="38"/>
        <end position="62"/>
    </location>
</feature>
<feature type="region of interest" description="Disordered" evidence="1">
    <location>
        <begin position="342"/>
        <end position="386"/>
    </location>
</feature>
<proteinExistence type="predicted"/>
<accession>A0A9W7DCX8</accession>
<comment type="caution">
    <text evidence="2">The sequence shown here is derived from an EMBL/GenBank/DDBJ whole genome shotgun (WGS) entry which is preliminary data.</text>
</comment>
<dbReference type="OrthoDB" id="2016287at2759"/>
<gene>
    <name evidence="2" type="ORF">Pfra01_003038400</name>
</gene>
<evidence type="ECO:0000313" key="2">
    <source>
        <dbReference type="EMBL" id="GMG17809.1"/>
    </source>
</evidence>
<organism evidence="2 3">
    <name type="scientific">Phytophthora fragariaefolia</name>
    <dbReference type="NCBI Taxonomy" id="1490495"/>
    <lineage>
        <taxon>Eukaryota</taxon>
        <taxon>Sar</taxon>
        <taxon>Stramenopiles</taxon>
        <taxon>Oomycota</taxon>
        <taxon>Peronosporomycetes</taxon>
        <taxon>Peronosporales</taxon>
        <taxon>Peronosporaceae</taxon>
        <taxon>Phytophthora</taxon>
    </lineage>
</organism>
<dbReference type="AlphaFoldDB" id="A0A9W7DCX8"/>
<protein>
    <submittedName>
        <fullName evidence="2">Unnamed protein product</fullName>
    </submittedName>
</protein>
<feature type="region of interest" description="Disordered" evidence="1">
    <location>
        <begin position="703"/>
        <end position="727"/>
    </location>
</feature>
<evidence type="ECO:0000313" key="3">
    <source>
        <dbReference type="Proteomes" id="UP001165121"/>
    </source>
</evidence>
<dbReference type="Proteomes" id="UP001165121">
    <property type="component" value="Unassembled WGS sequence"/>
</dbReference>
<dbReference type="EMBL" id="BSXT01019103">
    <property type="protein sequence ID" value="GMG17809.1"/>
    <property type="molecule type" value="Genomic_DNA"/>
</dbReference>
<feature type="compositionally biased region" description="Basic and acidic residues" evidence="1">
    <location>
        <begin position="717"/>
        <end position="727"/>
    </location>
</feature>
<evidence type="ECO:0000256" key="1">
    <source>
        <dbReference type="SAM" id="MobiDB-lite"/>
    </source>
</evidence>
<name>A0A9W7DCX8_9STRA</name>
<sequence length="913" mass="99493">MATEALEAKAGWVVLTLERKAELKVLNKIPEVLYVSGNSADTSRNSADAPEEPNVTGATHGRARRVHVGNDERENPVSEAIVEHLEELFKGPSRPPTRQSTTRNEAEFGRSQPRALEGIAQLPAEFGEASTLDANDTNPLVAQAERRQWRSKAPDGKLEWVDLKVYLVGEVIQLTHSRVHNVGVDVATQAQPREDCRSSTNKTHLKDVRLAGAVPVQVTTTKLSRVDSARQQVEADLADNCSRVEEVRLDGALSFRFTTTELSRVDSAREQVEGNSAMVVAKENSAELWDWSCGASVATCGTREAWSHKKYLSHNRSGGASVAPYGTSKAWWRKQNLSHRELQVRDDSVPRQPPEKCPEHRRRPAERPRSSRNDGKTNTESTKTRDTSILTAQLLEAGGAINSAVTRTEQVGVPRKAHDEGPMLRSQMRGFPVVAYVLGQRTNSALHLNDGPIIQAIHVMDEAEDKLRSKYEPDREIQLGYQVGEGAELCQLPSYASRNSAVRRDCAEALVLTDWKGNVLSYDASVTVDGAYGSCSWILWSLPGWSIVIAASAYLPSVTLGVAKSVAVSNGLVATRELGVTNLIIAGSSHIDNPDSANGYKAKQLPAEFAFGSTGITNLNFVRYIHVARQHNSAAHAMVMEALDNMTGRVLGNSVNESGMMNGPPAGPEMIGNVSKSVNQKCNRPGKSADAQNRVRNTEFGHNRVYKPGQDSTKVGKSADEPKMMDDLPARPEPIAGVPASGNQASNRPAKSAGAQSRVCNTRFSYSRVHKPDQASTKVGNSAEAVPLMVSSRTDVPEKNETSSGIFAVVGELWGILLPQSRGTPHKNTWTKLDESYRLRIDADESTSHSAVYDQVQKKIMEFKGIHSQAEFLNSAMDEIKLAEDTQRSDKLADMSAIYVDGQTAQGDDVSST</sequence>